<comment type="caution">
    <text evidence="2">The sequence shown here is derived from an EMBL/GenBank/DDBJ whole genome shotgun (WGS) entry which is preliminary data.</text>
</comment>
<keyword evidence="3" id="KW-1185">Reference proteome</keyword>
<protein>
    <submittedName>
        <fullName evidence="2">Uncharacterized protein</fullName>
    </submittedName>
</protein>
<evidence type="ECO:0000256" key="1">
    <source>
        <dbReference type="SAM" id="MobiDB-lite"/>
    </source>
</evidence>
<reference evidence="2 3" key="1">
    <citation type="journal article" date="2016" name="Mol. Biol. Evol.">
        <title>Genome-Wide Survey of Gut Fungi (Harpellales) Reveals the First Horizontally Transferred Ubiquitin Gene from a Mosquito Host.</title>
        <authorList>
            <person name="Wang Y."/>
            <person name="White M.M."/>
            <person name="Kvist S."/>
            <person name="Moncalvo J.M."/>
        </authorList>
    </citation>
    <scope>NUCLEOTIDE SEQUENCE [LARGE SCALE GENOMIC DNA]</scope>
    <source>
        <strain evidence="2 3">ALG-7-W6</strain>
    </source>
</reference>
<dbReference type="EMBL" id="LSSL01000536">
    <property type="protein sequence ID" value="OLY84339.1"/>
    <property type="molecule type" value="Genomic_DNA"/>
</dbReference>
<organism evidence="2 3">
    <name type="scientific">Smittium mucronatum</name>
    <dbReference type="NCBI Taxonomy" id="133383"/>
    <lineage>
        <taxon>Eukaryota</taxon>
        <taxon>Fungi</taxon>
        <taxon>Fungi incertae sedis</taxon>
        <taxon>Zoopagomycota</taxon>
        <taxon>Kickxellomycotina</taxon>
        <taxon>Harpellomycetes</taxon>
        <taxon>Harpellales</taxon>
        <taxon>Legeriomycetaceae</taxon>
        <taxon>Smittium</taxon>
    </lineage>
</organism>
<sequence length="146" mass="16322">MGLGITNKSFISKIPDYRKYSNLSTATTATTLNQSISSSVLTSIVKSPRYQFSVDDSEFSNPFGHTSNIFSPKKRNLMLKFEKNPKRYSQFSSLPLKNNENDPQTPVNSGNINALYLMPKTCKDPELNNSPKSPIFDSPITFKNSS</sequence>
<evidence type="ECO:0000313" key="2">
    <source>
        <dbReference type="EMBL" id="OLY84339.1"/>
    </source>
</evidence>
<name>A0A1R0H5B5_9FUNG</name>
<proteinExistence type="predicted"/>
<accession>A0A1R0H5B5</accession>
<feature type="region of interest" description="Disordered" evidence="1">
    <location>
        <begin position="123"/>
        <end position="146"/>
    </location>
</feature>
<dbReference type="Proteomes" id="UP000187455">
    <property type="component" value="Unassembled WGS sequence"/>
</dbReference>
<gene>
    <name evidence="2" type="ORF">AYI68_g1508</name>
</gene>
<evidence type="ECO:0000313" key="3">
    <source>
        <dbReference type="Proteomes" id="UP000187455"/>
    </source>
</evidence>
<dbReference type="AlphaFoldDB" id="A0A1R0H5B5"/>
<feature type="region of interest" description="Disordered" evidence="1">
    <location>
        <begin position="91"/>
        <end position="111"/>
    </location>
</feature>